<feature type="region of interest" description="Disordered" evidence="1">
    <location>
        <begin position="299"/>
        <end position="354"/>
    </location>
</feature>
<proteinExistence type="predicted"/>
<protein>
    <submittedName>
        <fullName evidence="2">Cellulose biosynthesis protein BcsN</fullName>
    </submittedName>
</protein>
<reference evidence="2 3" key="1">
    <citation type="journal article" date="2019" name="Syst. Appl. Microbiol.">
        <title>Microvirga tunisiensis sp. nov., a root nodule symbiotic bacterium isolated from Lupinus micranthus and L. luteus grown in Northern Tunisia.</title>
        <authorList>
            <person name="Msaddak A."/>
            <person name="Rejili M."/>
            <person name="Duran D."/>
            <person name="Mars M."/>
            <person name="Palacios J.M."/>
            <person name="Ruiz-Argueso T."/>
            <person name="Rey L."/>
            <person name="Imperial J."/>
        </authorList>
    </citation>
    <scope>NUCLEOTIDE SEQUENCE [LARGE SCALE GENOMIC DNA]</scope>
    <source>
        <strain evidence="2 3">Lmie10</strain>
    </source>
</reference>
<comment type="caution">
    <text evidence="2">The sequence shown here is derived from an EMBL/GenBank/DDBJ whole genome shotgun (WGS) entry which is preliminary data.</text>
</comment>
<feature type="compositionally biased region" description="Pro residues" evidence="1">
    <location>
        <begin position="333"/>
        <end position="354"/>
    </location>
</feature>
<sequence>MINHPAGWAHPRTIRPSCGAARLPGRPRVIKVLHDRFDVPESDESQRFSVRTTLRFHAWEAGQSSQCAELSCCRGRSDDGFRLRRSLGSGLCEPYVRSAGNACDRRPPPGGPSVVAVLQQQYQDGLSQEIALSTASLTTGQNAFYVSLLNNTAGNMEIPNSLSLPSMTPDRLQSEMEERMPGVEMETSLVYVQNRFGPFGFATGRSSAGDLCLYAWQRIEPGEPAIFVPGGAVSVRLRLCDADASVDQLLRVFYGYTIAAYYRQESWNPYGDPPSPPAHFGEKDAPMYPLGLGSGESATVVHRRSLSEETRRVAPSVQAPRRTIDKDTIEPPAAAPPEAAPPSGYPVVPPPPAQ</sequence>
<evidence type="ECO:0000313" key="3">
    <source>
        <dbReference type="Proteomes" id="UP000403266"/>
    </source>
</evidence>
<evidence type="ECO:0000256" key="1">
    <source>
        <dbReference type="SAM" id="MobiDB-lite"/>
    </source>
</evidence>
<dbReference type="Pfam" id="PF17038">
    <property type="entry name" value="CBP_BcsN"/>
    <property type="match status" value="1"/>
</dbReference>
<feature type="region of interest" description="Disordered" evidence="1">
    <location>
        <begin position="273"/>
        <end position="292"/>
    </location>
</feature>
<organism evidence="2 3">
    <name type="scientific">Microvirga tunisiensis</name>
    <dbReference type="NCBI Taxonomy" id="2108360"/>
    <lineage>
        <taxon>Bacteria</taxon>
        <taxon>Pseudomonadati</taxon>
        <taxon>Pseudomonadota</taxon>
        <taxon>Alphaproteobacteria</taxon>
        <taxon>Hyphomicrobiales</taxon>
        <taxon>Methylobacteriaceae</taxon>
        <taxon>Microvirga</taxon>
    </lineage>
</organism>
<name>A0A5N7MY17_9HYPH</name>
<dbReference type="Proteomes" id="UP000403266">
    <property type="component" value="Unassembled WGS sequence"/>
</dbReference>
<gene>
    <name evidence="2" type="primary">bcsN</name>
    <name evidence="2" type="ORF">FS320_28620</name>
</gene>
<dbReference type="EMBL" id="VOSK01000187">
    <property type="protein sequence ID" value="MPR28976.1"/>
    <property type="molecule type" value="Genomic_DNA"/>
</dbReference>
<evidence type="ECO:0000313" key="2">
    <source>
        <dbReference type="EMBL" id="MPR28976.1"/>
    </source>
</evidence>
<keyword evidence="3" id="KW-1185">Reference proteome</keyword>
<accession>A0A5N7MY17</accession>
<dbReference type="OrthoDB" id="7948789at2"/>
<dbReference type="InterPro" id="IPR031482">
    <property type="entry name" value="CBP_BcsN"/>
</dbReference>
<dbReference type="AlphaFoldDB" id="A0A5N7MY17"/>